<accession>A0A7J6LK96</accession>
<dbReference type="AlphaFoldDB" id="A0A7J6LK96"/>
<dbReference type="Gene3D" id="3.10.10.10">
    <property type="entry name" value="HIV Type 1 Reverse Transcriptase, subunit A, domain 1"/>
    <property type="match status" value="1"/>
</dbReference>
<dbReference type="SUPFAM" id="SSF56672">
    <property type="entry name" value="DNA/RNA polymerases"/>
    <property type="match status" value="1"/>
</dbReference>
<evidence type="ECO:0000313" key="2">
    <source>
        <dbReference type="Proteomes" id="UP000570595"/>
    </source>
</evidence>
<dbReference type="InterPro" id="IPR043502">
    <property type="entry name" value="DNA/RNA_pol_sf"/>
</dbReference>
<dbReference type="EMBL" id="JABAHT010000259">
    <property type="protein sequence ID" value="KAF4659688.1"/>
    <property type="molecule type" value="Genomic_DNA"/>
</dbReference>
<dbReference type="Proteomes" id="UP000570595">
    <property type="component" value="Unassembled WGS sequence"/>
</dbReference>
<evidence type="ECO:0000313" key="1">
    <source>
        <dbReference type="EMBL" id="KAF4659688.1"/>
    </source>
</evidence>
<dbReference type="InterPro" id="IPR043128">
    <property type="entry name" value="Rev_trsase/Diguanyl_cyclase"/>
</dbReference>
<reference evidence="1 2" key="1">
    <citation type="submission" date="2020-04" db="EMBL/GenBank/DDBJ databases">
        <title>Perkinsus olseni comparative genomics.</title>
        <authorList>
            <person name="Bogema D.R."/>
        </authorList>
    </citation>
    <scope>NUCLEOTIDE SEQUENCE [LARGE SCALE GENOMIC DNA]</scope>
    <source>
        <strain evidence="1">ATCC PRA-179</strain>
    </source>
</reference>
<name>A0A7J6LK96_PEROL</name>
<sequence>MSKLSIRVEAHRCTCQGQLVYDSNGEDVNCITSLLESDLVCRLVETLHGSSSGPVSQLSEFVELAVSDVQKGTALKYCEALGERLPFQGDQRGYCAALLPFCPDVEKKFPSYQQYFWEICCPRPGPTRRPHLYADKMYRQLTLEGRQLYQELVNKYVARGHWQPISKPHTDAAAEVFLTGSPSKGRLVCDFRCLNSTLPRSSTSGILIPVLMCCLRLLRPAVLVVADCHSAFYMLRHCNHEGCLNEVELHTGDGRYYSSKCVCFGVLHGPESLECSLGRQIEKVLEEPPETVQAGGIAKFVDDLTLAFSAADAARCPAVVATIIYFLGLCGFLCSLKKFAADRLKEAQAILEDSSWSKSQVYAACGAVGYDPLALHGGGVFITARSLDGSTVSLIRDAFAWSPLQQRYHSNRREMLALHRASTLKITAVERNALFRIVSAIGSELAEIRALCGCYEIEHVAGQANHEADRLSRVLSVPVRGESAKPLFQLLNEAVGGNEVPVMDDVFELAEFLHSRVNHDLCFAFCGEGCPRPTDDELYVQAPCHPDEDSLRRVAEIYPAFNVLEAVESFVDRCCAVVFRA</sequence>
<dbReference type="Gene3D" id="3.30.70.270">
    <property type="match status" value="1"/>
</dbReference>
<gene>
    <name evidence="1" type="ORF">FOZ61_004546</name>
</gene>
<comment type="caution">
    <text evidence="1">The sequence shown here is derived from an EMBL/GenBank/DDBJ whole genome shotgun (WGS) entry which is preliminary data.</text>
</comment>
<proteinExistence type="predicted"/>
<organism evidence="1 2">
    <name type="scientific">Perkinsus olseni</name>
    <name type="common">Perkinsus atlanticus</name>
    <dbReference type="NCBI Taxonomy" id="32597"/>
    <lineage>
        <taxon>Eukaryota</taxon>
        <taxon>Sar</taxon>
        <taxon>Alveolata</taxon>
        <taxon>Perkinsozoa</taxon>
        <taxon>Perkinsea</taxon>
        <taxon>Perkinsida</taxon>
        <taxon>Perkinsidae</taxon>
        <taxon>Perkinsus</taxon>
    </lineage>
</organism>
<protein>
    <submittedName>
        <fullName evidence="1">Uncharacterized protein</fullName>
    </submittedName>
</protein>